<comment type="subcellular location">
    <subcellularLocation>
        <location evidence="1">Membrane</location>
    </subcellularLocation>
</comment>
<feature type="binding site" description="axial binding residue" evidence="11">
    <location>
        <position position="88"/>
    </location>
    <ligand>
        <name>heme</name>
        <dbReference type="ChEBI" id="CHEBI:30413"/>
    </ligand>
    <ligandPart>
        <name>Fe</name>
        <dbReference type="ChEBI" id="CHEBI:18248"/>
    </ligandPart>
</feature>
<evidence type="ECO:0000256" key="12">
    <source>
        <dbReference type="RuleBase" id="RU000461"/>
    </source>
</evidence>
<keyword evidence="3 11" id="KW-0349">Heme</keyword>
<evidence type="ECO:0000256" key="5">
    <source>
        <dbReference type="ARBA" id="ARBA00022723"/>
    </source>
</evidence>
<dbReference type="EMBL" id="BAABME010010649">
    <property type="protein sequence ID" value="GAA0180663.1"/>
    <property type="molecule type" value="Genomic_DNA"/>
</dbReference>
<accession>A0AAV3RPW4</accession>
<evidence type="ECO:0000256" key="6">
    <source>
        <dbReference type="ARBA" id="ARBA00022989"/>
    </source>
</evidence>
<dbReference type="GO" id="GO:0016020">
    <property type="term" value="C:membrane"/>
    <property type="evidence" value="ECO:0007669"/>
    <property type="project" value="UniProtKB-SubCell"/>
</dbReference>
<keyword evidence="7 12" id="KW-0560">Oxidoreductase</keyword>
<dbReference type="Pfam" id="PF00067">
    <property type="entry name" value="p450"/>
    <property type="match status" value="1"/>
</dbReference>
<comment type="caution">
    <text evidence="13">The sequence shown here is derived from an EMBL/GenBank/DDBJ whole genome shotgun (WGS) entry which is preliminary data.</text>
</comment>
<reference evidence="13 14" key="1">
    <citation type="submission" date="2024-01" db="EMBL/GenBank/DDBJ databases">
        <title>The complete chloroplast genome sequence of Lithospermum erythrorhizon: insights into the phylogenetic relationship among Boraginaceae species and the maternal lineages of purple gromwells.</title>
        <authorList>
            <person name="Okada T."/>
            <person name="Watanabe K."/>
        </authorList>
    </citation>
    <scope>NUCLEOTIDE SEQUENCE [LARGE SCALE GENOMIC DNA]</scope>
</reference>
<evidence type="ECO:0000256" key="9">
    <source>
        <dbReference type="ARBA" id="ARBA00023033"/>
    </source>
</evidence>
<sequence length="145" mass="16353">MAIQEVLRLYPPAAFVSREALQENTQIGNINVPKGVCIWTLIPTLHRDADIWGSDVNEFKPERFANGVANACKIPQLYIPFGLGPRLCLGRHFAMVQLKVVLSLIISNFSFSLSPKYRHCPTYKMIVEPGQDVQILIKRLNCCNL</sequence>
<evidence type="ECO:0000256" key="8">
    <source>
        <dbReference type="ARBA" id="ARBA00023004"/>
    </source>
</evidence>
<dbReference type="GO" id="GO:0020037">
    <property type="term" value="F:heme binding"/>
    <property type="evidence" value="ECO:0007669"/>
    <property type="project" value="InterPro"/>
</dbReference>
<evidence type="ECO:0000256" key="7">
    <source>
        <dbReference type="ARBA" id="ARBA00023002"/>
    </source>
</evidence>
<evidence type="ECO:0000256" key="1">
    <source>
        <dbReference type="ARBA" id="ARBA00004370"/>
    </source>
</evidence>
<keyword evidence="9 12" id="KW-0503">Monooxygenase</keyword>
<evidence type="ECO:0000256" key="11">
    <source>
        <dbReference type="PIRSR" id="PIRSR602403-1"/>
    </source>
</evidence>
<dbReference type="GO" id="GO:0004497">
    <property type="term" value="F:monooxygenase activity"/>
    <property type="evidence" value="ECO:0007669"/>
    <property type="project" value="UniProtKB-KW"/>
</dbReference>
<dbReference type="PRINTS" id="PR00465">
    <property type="entry name" value="EP450IV"/>
</dbReference>
<dbReference type="InterPro" id="IPR036396">
    <property type="entry name" value="Cyt_P450_sf"/>
</dbReference>
<dbReference type="InterPro" id="IPR050665">
    <property type="entry name" value="Cytochrome_P450_Monooxygen"/>
</dbReference>
<keyword evidence="5 11" id="KW-0479">Metal-binding</keyword>
<evidence type="ECO:0000256" key="4">
    <source>
        <dbReference type="ARBA" id="ARBA00022692"/>
    </source>
</evidence>
<keyword evidence="10" id="KW-0472">Membrane</keyword>
<name>A0AAV3RPW4_LITER</name>
<comment type="cofactor">
    <cofactor evidence="11">
        <name>heme</name>
        <dbReference type="ChEBI" id="CHEBI:30413"/>
    </cofactor>
</comment>
<evidence type="ECO:0000256" key="10">
    <source>
        <dbReference type="ARBA" id="ARBA00023136"/>
    </source>
</evidence>
<dbReference type="GO" id="GO:0016705">
    <property type="term" value="F:oxidoreductase activity, acting on paired donors, with incorporation or reduction of molecular oxygen"/>
    <property type="evidence" value="ECO:0007669"/>
    <property type="project" value="InterPro"/>
</dbReference>
<proteinExistence type="inferred from homology"/>
<keyword evidence="4" id="KW-0812">Transmembrane</keyword>
<dbReference type="Gene3D" id="1.10.630.10">
    <property type="entry name" value="Cytochrome P450"/>
    <property type="match status" value="1"/>
</dbReference>
<evidence type="ECO:0000313" key="14">
    <source>
        <dbReference type="Proteomes" id="UP001454036"/>
    </source>
</evidence>
<evidence type="ECO:0000256" key="3">
    <source>
        <dbReference type="ARBA" id="ARBA00022617"/>
    </source>
</evidence>
<keyword evidence="6" id="KW-1133">Transmembrane helix</keyword>
<dbReference type="PANTHER" id="PTHR24282">
    <property type="entry name" value="CYTOCHROME P450 FAMILY MEMBER"/>
    <property type="match status" value="1"/>
</dbReference>
<comment type="similarity">
    <text evidence="2 12">Belongs to the cytochrome P450 family.</text>
</comment>
<protein>
    <submittedName>
        <fullName evidence="13">Oxygenase</fullName>
    </submittedName>
</protein>
<dbReference type="Proteomes" id="UP001454036">
    <property type="component" value="Unassembled WGS sequence"/>
</dbReference>
<dbReference type="SUPFAM" id="SSF48264">
    <property type="entry name" value="Cytochrome P450"/>
    <property type="match status" value="1"/>
</dbReference>
<keyword evidence="14" id="KW-1185">Reference proteome</keyword>
<dbReference type="PROSITE" id="PS00086">
    <property type="entry name" value="CYTOCHROME_P450"/>
    <property type="match status" value="1"/>
</dbReference>
<dbReference type="PRINTS" id="PR00385">
    <property type="entry name" value="P450"/>
</dbReference>
<dbReference type="InterPro" id="IPR001128">
    <property type="entry name" value="Cyt_P450"/>
</dbReference>
<gene>
    <name evidence="13" type="ORF">LIER_30142</name>
</gene>
<organism evidence="13 14">
    <name type="scientific">Lithospermum erythrorhizon</name>
    <name type="common">Purple gromwell</name>
    <name type="synonym">Lithospermum officinale var. erythrorhizon</name>
    <dbReference type="NCBI Taxonomy" id="34254"/>
    <lineage>
        <taxon>Eukaryota</taxon>
        <taxon>Viridiplantae</taxon>
        <taxon>Streptophyta</taxon>
        <taxon>Embryophyta</taxon>
        <taxon>Tracheophyta</taxon>
        <taxon>Spermatophyta</taxon>
        <taxon>Magnoliopsida</taxon>
        <taxon>eudicotyledons</taxon>
        <taxon>Gunneridae</taxon>
        <taxon>Pentapetalae</taxon>
        <taxon>asterids</taxon>
        <taxon>lamiids</taxon>
        <taxon>Boraginales</taxon>
        <taxon>Boraginaceae</taxon>
        <taxon>Boraginoideae</taxon>
        <taxon>Lithospermeae</taxon>
        <taxon>Lithospermum</taxon>
    </lineage>
</organism>
<dbReference type="GO" id="GO:0005506">
    <property type="term" value="F:iron ion binding"/>
    <property type="evidence" value="ECO:0007669"/>
    <property type="project" value="InterPro"/>
</dbReference>
<dbReference type="InterPro" id="IPR002403">
    <property type="entry name" value="Cyt_P450_E_grp-IV"/>
</dbReference>
<dbReference type="AlphaFoldDB" id="A0AAV3RPW4"/>
<dbReference type="InterPro" id="IPR017972">
    <property type="entry name" value="Cyt_P450_CS"/>
</dbReference>
<dbReference type="PANTHER" id="PTHR24282:SF36">
    <property type="entry name" value="CYTOCHROME P450 714A1-RELATED"/>
    <property type="match status" value="1"/>
</dbReference>
<keyword evidence="8 11" id="KW-0408">Iron</keyword>
<evidence type="ECO:0000256" key="2">
    <source>
        <dbReference type="ARBA" id="ARBA00010617"/>
    </source>
</evidence>
<evidence type="ECO:0000313" key="13">
    <source>
        <dbReference type="EMBL" id="GAA0180663.1"/>
    </source>
</evidence>